<dbReference type="RefSeq" id="WP_377348753.1">
    <property type="nucleotide sequence ID" value="NZ_JBHLTP010000011.1"/>
</dbReference>
<proteinExistence type="inferred from homology"/>
<keyword evidence="5 8" id="KW-0812">Transmembrane</keyword>
<dbReference type="NCBIfam" id="TIGR00912">
    <property type="entry name" value="2A0309"/>
    <property type="match status" value="1"/>
</dbReference>
<dbReference type="Proteomes" id="UP001589836">
    <property type="component" value="Unassembled WGS sequence"/>
</dbReference>
<evidence type="ECO:0000256" key="5">
    <source>
        <dbReference type="ARBA" id="ARBA00022692"/>
    </source>
</evidence>
<evidence type="ECO:0000313" key="10">
    <source>
        <dbReference type="Proteomes" id="UP001589836"/>
    </source>
</evidence>
<keyword evidence="7 8" id="KW-0472">Membrane</keyword>
<evidence type="ECO:0000313" key="9">
    <source>
        <dbReference type="EMBL" id="MFC0524612.1"/>
    </source>
</evidence>
<dbReference type="EMBL" id="JBHLTP010000011">
    <property type="protein sequence ID" value="MFC0524612.1"/>
    <property type="molecule type" value="Genomic_DNA"/>
</dbReference>
<feature type="transmembrane region" description="Helical" evidence="8">
    <location>
        <begin position="117"/>
        <end position="135"/>
    </location>
</feature>
<keyword evidence="6 8" id="KW-1133">Transmembrane helix</keyword>
<evidence type="ECO:0000256" key="4">
    <source>
        <dbReference type="ARBA" id="ARBA00022544"/>
    </source>
</evidence>
<dbReference type="Pfam" id="PF03845">
    <property type="entry name" value="Spore_permease"/>
    <property type="match status" value="1"/>
</dbReference>
<accession>A0ABV6LQP1</accession>
<feature type="transmembrane region" description="Helical" evidence="8">
    <location>
        <begin position="299"/>
        <end position="316"/>
    </location>
</feature>
<gene>
    <name evidence="9" type="ORF">ACFFGV_13630</name>
</gene>
<name>A0ABV6LQP1_9BACI</name>
<reference evidence="9 10" key="1">
    <citation type="submission" date="2024-09" db="EMBL/GenBank/DDBJ databases">
        <authorList>
            <person name="Sun Q."/>
            <person name="Mori K."/>
        </authorList>
    </citation>
    <scope>NUCLEOTIDE SEQUENCE [LARGE SCALE GENOMIC DNA]</scope>
    <source>
        <strain evidence="9 10">NCAIM B.02529</strain>
    </source>
</reference>
<comment type="caution">
    <text evidence="9">The sequence shown here is derived from an EMBL/GenBank/DDBJ whole genome shotgun (WGS) entry which is preliminary data.</text>
</comment>
<keyword evidence="3" id="KW-0813">Transport</keyword>
<feature type="transmembrane region" description="Helical" evidence="8">
    <location>
        <begin position="213"/>
        <end position="236"/>
    </location>
</feature>
<feature type="transmembrane region" description="Helical" evidence="8">
    <location>
        <begin position="267"/>
        <end position="292"/>
    </location>
</feature>
<evidence type="ECO:0000256" key="1">
    <source>
        <dbReference type="ARBA" id="ARBA00004141"/>
    </source>
</evidence>
<keyword evidence="4" id="KW-0309">Germination</keyword>
<dbReference type="PANTHER" id="PTHR34975:SF2">
    <property type="entry name" value="SPORE GERMINATION PROTEIN A2"/>
    <property type="match status" value="1"/>
</dbReference>
<evidence type="ECO:0000256" key="3">
    <source>
        <dbReference type="ARBA" id="ARBA00022448"/>
    </source>
</evidence>
<comment type="subcellular location">
    <subcellularLocation>
        <location evidence="1">Membrane</location>
        <topology evidence="1">Multi-pass membrane protein</topology>
    </subcellularLocation>
</comment>
<evidence type="ECO:0000256" key="2">
    <source>
        <dbReference type="ARBA" id="ARBA00007998"/>
    </source>
</evidence>
<keyword evidence="10" id="KW-1185">Reference proteome</keyword>
<protein>
    <submittedName>
        <fullName evidence="9">Endospore germination permease</fullName>
    </submittedName>
</protein>
<feature type="transmembrane region" description="Helical" evidence="8">
    <location>
        <begin position="147"/>
        <end position="164"/>
    </location>
</feature>
<sequence length="362" mass="40720">MNHTITHVQLFFMTANFTIGSSLLLAPLITGAVAYEDAWISMILAIIVGVVLQLFLLLLLKKIDYISIFEVTDLAFGKWIGTIVNLIVILYAFHLCALVVGNTDDFMIVIKPDTAPYFYQILMIALAMYTAFSGLQTFGKANETMSVLFYFVFVLSFLLLVPNVEFQNYKPTLYRGWMPVLQGGYNSLGVPFLELTLLTAVLTFVVDKQKVKAFFLNGLLFGGAILFIFVAAAIGVEGAFMVQRETYPTYALMRDIHATVVFQRVEIIIGIVWIFVLFAKMTTLFIIILLGIQHIGRSHSYNAYILPISIGVWTLTNQTHENVIENADFTAKNWTLYSFSIYVIVLVSIVIGIFRDKRNNSS</sequence>
<evidence type="ECO:0000256" key="8">
    <source>
        <dbReference type="SAM" id="Phobius"/>
    </source>
</evidence>
<feature type="transmembrane region" description="Helical" evidence="8">
    <location>
        <begin position="12"/>
        <end position="33"/>
    </location>
</feature>
<comment type="similarity">
    <text evidence="2">Belongs to the amino acid-polyamine-organocation (APC) superfamily. Spore germination protein (SGP) (TC 2.A.3.9) family.</text>
</comment>
<dbReference type="PANTHER" id="PTHR34975">
    <property type="entry name" value="SPORE GERMINATION PROTEIN A2"/>
    <property type="match status" value="1"/>
</dbReference>
<feature type="transmembrane region" description="Helical" evidence="8">
    <location>
        <begin position="184"/>
        <end position="206"/>
    </location>
</feature>
<feature type="transmembrane region" description="Helical" evidence="8">
    <location>
        <begin position="336"/>
        <end position="354"/>
    </location>
</feature>
<evidence type="ECO:0000256" key="7">
    <source>
        <dbReference type="ARBA" id="ARBA00023136"/>
    </source>
</evidence>
<dbReference type="InterPro" id="IPR004761">
    <property type="entry name" value="Spore_GerAB"/>
</dbReference>
<evidence type="ECO:0000256" key="6">
    <source>
        <dbReference type="ARBA" id="ARBA00022989"/>
    </source>
</evidence>
<feature type="transmembrane region" description="Helical" evidence="8">
    <location>
        <begin position="39"/>
        <end position="59"/>
    </location>
</feature>
<organism evidence="9 10">
    <name type="scientific">Pontibacillus salicampi</name>
    <dbReference type="NCBI Taxonomy" id="1449801"/>
    <lineage>
        <taxon>Bacteria</taxon>
        <taxon>Bacillati</taxon>
        <taxon>Bacillota</taxon>
        <taxon>Bacilli</taxon>
        <taxon>Bacillales</taxon>
        <taxon>Bacillaceae</taxon>
        <taxon>Pontibacillus</taxon>
    </lineage>
</organism>
<feature type="transmembrane region" description="Helical" evidence="8">
    <location>
        <begin position="79"/>
        <end position="101"/>
    </location>
</feature>